<dbReference type="Gene3D" id="2.40.50.660">
    <property type="match status" value="1"/>
</dbReference>
<dbReference type="RefSeq" id="WP_141785403.1">
    <property type="nucleotide sequence ID" value="NZ_BAAAIK010000010.1"/>
</dbReference>
<dbReference type="Pfam" id="PF10694">
    <property type="entry name" value="DUF2500"/>
    <property type="match status" value="1"/>
</dbReference>
<dbReference type="Proteomes" id="UP000319516">
    <property type="component" value="Unassembled WGS sequence"/>
</dbReference>
<comment type="caution">
    <text evidence="2">The sequence shown here is derived from an EMBL/GenBank/DDBJ whole genome shotgun (WGS) entry which is preliminary data.</text>
</comment>
<keyword evidence="1" id="KW-0472">Membrane</keyword>
<keyword evidence="1" id="KW-0812">Transmembrane</keyword>
<evidence type="ECO:0000256" key="1">
    <source>
        <dbReference type="SAM" id="Phobius"/>
    </source>
</evidence>
<name>A0A542YTH9_9MICO</name>
<reference evidence="2 3" key="1">
    <citation type="submission" date="2019-06" db="EMBL/GenBank/DDBJ databases">
        <title>Sequencing the genomes of 1000 actinobacteria strains.</title>
        <authorList>
            <person name="Klenk H.-P."/>
        </authorList>
    </citation>
    <scope>NUCLEOTIDE SEQUENCE [LARGE SCALE GENOMIC DNA]</scope>
    <source>
        <strain evidence="2 3">DSM 12335</strain>
    </source>
</reference>
<sequence>MTGLVAGSFLIIFLGVLAVFAVIIVLIVTQVQRARRERQANEAAPVLTFPAQVVAKRTGTSGGGETRTRTHYFVTFQRPDGMRMELSVSGEEYGMLAEGDTGQVTHQGTWYRGFTRQ</sequence>
<feature type="transmembrane region" description="Helical" evidence="1">
    <location>
        <begin position="6"/>
        <end position="28"/>
    </location>
</feature>
<dbReference type="AlphaFoldDB" id="A0A542YTH9"/>
<accession>A0A542YTH9</accession>
<organism evidence="2 3">
    <name type="scientific">Ornithinicoccus hortensis</name>
    <dbReference type="NCBI Taxonomy" id="82346"/>
    <lineage>
        <taxon>Bacteria</taxon>
        <taxon>Bacillati</taxon>
        <taxon>Actinomycetota</taxon>
        <taxon>Actinomycetes</taxon>
        <taxon>Micrococcales</taxon>
        <taxon>Intrasporangiaceae</taxon>
        <taxon>Ornithinicoccus</taxon>
    </lineage>
</organism>
<dbReference type="EMBL" id="VFOP01000001">
    <property type="protein sequence ID" value="TQL51395.1"/>
    <property type="molecule type" value="Genomic_DNA"/>
</dbReference>
<dbReference type="OrthoDB" id="282886at2"/>
<dbReference type="InterPro" id="IPR019635">
    <property type="entry name" value="DUF2500"/>
</dbReference>
<protein>
    <submittedName>
        <fullName evidence="2">Uncharacterized protein DUF2500</fullName>
    </submittedName>
</protein>
<gene>
    <name evidence="2" type="ORF">FB467_2541</name>
</gene>
<keyword evidence="3" id="KW-1185">Reference proteome</keyword>
<proteinExistence type="predicted"/>
<keyword evidence="1" id="KW-1133">Transmembrane helix</keyword>
<evidence type="ECO:0000313" key="2">
    <source>
        <dbReference type="EMBL" id="TQL51395.1"/>
    </source>
</evidence>
<evidence type="ECO:0000313" key="3">
    <source>
        <dbReference type="Proteomes" id="UP000319516"/>
    </source>
</evidence>